<evidence type="ECO:0008006" key="3">
    <source>
        <dbReference type="Google" id="ProtNLM"/>
    </source>
</evidence>
<evidence type="ECO:0000313" key="1">
    <source>
        <dbReference type="EMBL" id="KAF2648056.1"/>
    </source>
</evidence>
<dbReference type="InterPro" id="IPR011009">
    <property type="entry name" value="Kinase-like_dom_sf"/>
</dbReference>
<keyword evidence="2" id="KW-1185">Reference proteome</keyword>
<dbReference type="EMBL" id="MU004561">
    <property type="protein sequence ID" value="KAF2648056.1"/>
    <property type="molecule type" value="Genomic_DNA"/>
</dbReference>
<sequence>MLELDENDKSSAAVIPKDLKILGLVFRNNHRIFVCMPRNKASAATFPAPLQAVADDLSNEGLLAVKVPRVGYGGEVKLYTEKLFWDQFKERIHNQSLSEIPAWYGQNLMPYHRAYESSEGKVDWISHPLVNRSVRWGKFREYAEDTKTPIEENLALRLVHEIGTTLNGLHTDFNHLHNDLHGGNILLSLRSSNNGSRLPRFTLIDFEEVGPESLALEHTKVGEWLDFYKIMSESFLDSSKGYSKYKGSNLPQHLRKAWEQLNQHKDSVGSDVSTLVDSVWKEVLDVVKELMDVQPKPTQTELPQSVIETIEKAIEAKGFTVTEKEKEQDLYS</sequence>
<reference evidence="1" key="1">
    <citation type="journal article" date="2020" name="Stud. Mycol.">
        <title>101 Dothideomycetes genomes: a test case for predicting lifestyles and emergence of pathogens.</title>
        <authorList>
            <person name="Haridas S."/>
            <person name="Albert R."/>
            <person name="Binder M."/>
            <person name="Bloem J."/>
            <person name="Labutti K."/>
            <person name="Salamov A."/>
            <person name="Andreopoulos B."/>
            <person name="Baker S."/>
            <person name="Barry K."/>
            <person name="Bills G."/>
            <person name="Bluhm B."/>
            <person name="Cannon C."/>
            <person name="Castanera R."/>
            <person name="Culley D."/>
            <person name="Daum C."/>
            <person name="Ezra D."/>
            <person name="Gonzalez J."/>
            <person name="Henrissat B."/>
            <person name="Kuo A."/>
            <person name="Liang C."/>
            <person name="Lipzen A."/>
            <person name="Lutzoni F."/>
            <person name="Magnuson J."/>
            <person name="Mondo S."/>
            <person name="Nolan M."/>
            <person name="Ohm R."/>
            <person name="Pangilinan J."/>
            <person name="Park H.-J."/>
            <person name="Ramirez L."/>
            <person name="Alfaro M."/>
            <person name="Sun H."/>
            <person name="Tritt A."/>
            <person name="Yoshinaga Y."/>
            <person name="Zwiers L.-H."/>
            <person name="Turgeon B."/>
            <person name="Goodwin S."/>
            <person name="Spatafora J."/>
            <person name="Crous P."/>
            <person name="Grigoriev I."/>
        </authorList>
    </citation>
    <scope>NUCLEOTIDE SEQUENCE</scope>
    <source>
        <strain evidence="1">CBS 122681</strain>
    </source>
</reference>
<evidence type="ECO:0000313" key="2">
    <source>
        <dbReference type="Proteomes" id="UP000799324"/>
    </source>
</evidence>
<gene>
    <name evidence="1" type="ORF">K491DRAFT_685010</name>
</gene>
<proteinExistence type="predicted"/>
<dbReference type="Proteomes" id="UP000799324">
    <property type="component" value="Unassembled WGS sequence"/>
</dbReference>
<name>A0A6A6SJP8_9PLEO</name>
<dbReference type="SUPFAM" id="SSF56112">
    <property type="entry name" value="Protein kinase-like (PK-like)"/>
    <property type="match status" value="1"/>
</dbReference>
<dbReference type="AlphaFoldDB" id="A0A6A6SJP8"/>
<protein>
    <recommendedName>
        <fullName evidence="3">Protein kinase domain-containing protein</fullName>
    </recommendedName>
</protein>
<accession>A0A6A6SJP8</accession>
<organism evidence="1 2">
    <name type="scientific">Lophiostoma macrostomum CBS 122681</name>
    <dbReference type="NCBI Taxonomy" id="1314788"/>
    <lineage>
        <taxon>Eukaryota</taxon>
        <taxon>Fungi</taxon>
        <taxon>Dikarya</taxon>
        <taxon>Ascomycota</taxon>
        <taxon>Pezizomycotina</taxon>
        <taxon>Dothideomycetes</taxon>
        <taxon>Pleosporomycetidae</taxon>
        <taxon>Pleosporales</taxon>
        <taxon>Lophiostomataceae</taxon>
        <taxon>Lophiostoma</taxon>
    </lineage>
</organism>